<dbReference type="RefSeq" id="XP_066699081.1">
    <property type="nucleotide sequence ID" value="XM_066842969.1"/>
</dbReference>
<dbReference type="Proteomes" id="UP001391051">
    <property type="component" value="Unassembled WGS sequence"/>
</dbReference>
<name>A0ABR1QAP2_9PEZI</name>
<gene>
    <name evidence="2" type="ORF">PG986_006747</name>
</gene>
<dbReference type="CDD" id="cd18186">
    <property type="entry name" value="BTB_POZ_ZBTB_KLHL-like"/>
    <property type="match status" value="1"/>
</dbReference>
<dbReference type="EMBL" id="JAQQWE010000005">
    <property type="protein sequence ID" value="KAK7951019.1"/>
    <property type="molecule type" value="Genomic_DNA"/>
</dbReference>
<organism evidence="2 3">
    <name type="scientific">Apiospora aurea</name>
    <dbReference type="NCBI Taxonomy" id="335848"/>
    <lineage>
        <taxon>Eukaryota</taxon>
        <taxon>Fungi</taxon>
        <taxon>Dikarya</taxon>
        <taxon>Ascomycota</taxon>
        <taxon>Pezizomycotina</taxon>
        <taxon>Sordariomycetes</taxon>
        <taxon>Xylariomycetidae</taxon>
        <taxon>Amphisphaeriales</taxon>
        <taxon>Apiosporaceae</taxon>
        <taxon>Apiospora</taxon>
    </lineage>
</organism>
<dbReference type="InterPro" id="IPR000210">
    <property type="entry name" value="BTB/POZ_dom"/>
</dbReference>
<evidence type="ECO:0000313" key="2">
    <source>
        <dbReference type="EMBL" id="KAK7951019.1"/>
    </source>
</evidence>
<dbReference type="Pfam" id="PF00651">
    <property type="entry name" value="BTB"/>
    <property type="match status" value="1"/>
</dbReference>
<dbReference type="Gene3D" id="3.30.710.10">
    <property type="entry name" value="Potassium Channel Kv1.1, Chain A"/>
    <property type="match status" value="1"/>
</dbReference>
<dbReference type="PROSITE" id="PS50097">
    <property type="entry name" value="BTB"/>
    <property type="match status" value="1"/>
</dbReference>
<sequence>MPEPTPKKRKPAEEQPIPKVNFRVASVSSEIHDMDKRQVIIGTSLLETGEFSDVTVECGGTVWPLHKTILCTRSAYFAKALAGSFEEAVTGKVVIHEMKPEIVREVIGFIYTGQGKSYRYIIALSLTNHKPVDDCWTPPLENFPGPVTHCWDLFLAADYFHLEGLMDTVLAQQSAFLCAAAFCCQEATDLLDRRPEMEPADFLPSDAVDEFFDTTLWTFMRQIHPFIDRDARFKEHLKKVPPTLRRPFQREVTHGESGFYEIWTVESSKPRGVGDDELRSMGLMDDFRNLLDGDGNFVVSVVGQCMECGQKANTEVGH</sequence>
<keyword evidence="3" id="KW-1185">Reference proteome</keyword>
<accession>A0ABR1QAP2</accession>
<dbReference type="GeneID" id="92076031"/>
<dbReference type="PANTHER" id="PTHR24413">
    <property type="entry name" value="SPECKLE-TYPE POZ PROTEIN"/>
    <property type="match status" value="1"/>
</dbReference>
<dbReference type="SMART" id="SM00225">
    <property type="entry name" value="BTB"/>
    <property type="match status" value="1"/>
</dbReference>
<feature type="domain" description="BTB" evidence="1">
    <location>
        <begin position="52"/>
        <end position="114"/>
    </location>
</feature>
<dbReference type="InterPro" id="IPR011333">
    <property type="entry name" value="SKP1/BTB/POZ_sf"/>
</dbReference>
<proteinExistence type="predicted"/>
<dbReference type="SUPFAM" id="SSF54695">
    <property type="entry name" value="POZ domain"/>
    <property type="match status" value="1"/>
</dbReference>
<evidence type="ECO:0000259" key="1">
    <source>
        <dbReference type="PROSITE" id="PS50097"/>
    </source>
</evidence>
<evidence type="ECO:0000313" key="3">
    <source>
        <dbReference type="Proteomes" id="UP001391051"/>
    </source>
</evidence>
<comment type="caution">
    <text evidence="2">The sequence shown here is derived from an EMBL/GenBank/DDBJ whole genome shotgun (WGS) entry which is preliminary data.</text>
</comment>
<reference evidence="2 3" key="1">
    <citation type="submission" date="2023-01" db="EMBL/GenBank/DDBJ databases">
        <title>Analysis of 21 Apiospora genomes using comparative genomics revels a genus with tremendous synthesis potential of carbohydrate active enzymes and secondary metabolites.</title>
        <authorList>
            <person name="Sorensen T."/>
        </authorList>
    </citation>
    <scope>NUCLEOTIDE SEQUENCE [LARGE SCALE GENOMIC DNA]</scope>
    <source>
        <strain evidence="2 3">CBS 24483</strain>
    </source>
</reference>
<protein>
    <recommendedName>
        <fullName evidence="1">BTB domain-containing protein</fullName>
    </recommendedName>
</protein>